<dbReference type="GO" id="GO:0003677">
    <property type="term" value="F:DNA binding"/>
    <property type="evidence" value="ECO:0007669"/>
    <property type="project" value="InterPro"/>
</dbReference>
<evidence type="ECO:0000313" key="5">
    <source>
        <dbReference type="Proteomes" id="UP000599578"/>
    </source>
</evidence>
<evidence type="ECO:0000256" key="1">
    <source>
        <dbReference type="ARBA" id="ARBA00004418"/>
    </source>
</evidence>
<dbReference type="Pfam" id="PF00356">
    <property type="entry name" value="LacI"/>
    <property type="match status" value="1"/>
</dbReference>
<comment type="caution">
    <text evidence="4">The sequence shown here is derived from an EMBL/GenBank/DDBJ whole genome shotgun (WGS) entry which is preliminary data.</text>
</comment>
<dbReference type="PANTHER" id="PTHR30036:SF7">
    <property type="entry name" value="ABC TRANSPORTER PERIPLASMIC-BINDING PROTEIN YPHF"/>
    <property type="match status" value="1"/>
</dbReference>
<dbReference type="PANTHER" id="PTHR30036">
    <property type="entry name" value="D-XYLOSE-BINDING PERIPLASMIC PROTEIN"/>
    <property type="match status" value="1"/>
</dbReference>
<dbReference type="PROSITE" id="PS50932">
    <property type="entry name" value="HTH_LACI_2"/>
    <property type="match status" value="1"/>
</dbReference>
<organism evidence="4 5">
    <name type="scientific">Marinobacterium nitratireducens</name>
    <dbReference type="NCBI Taxonomy" id="518897"/>
    <lineage>
        <taxon>Bacteria</taxon>
        <taxon>Pseudomonadati</taxon>
        <taxon>Pseudomonadota</taxon>
        <taxon>Gammaproteobacteria</taxon>
        <taxon>Oceanospirillales</taxon>
        <taxon>Oceanospirillaceae</taxon>
        <taxon>Marinobacterium</taxon>
    </lineage>
</organism>
<dbReference type="Gene3D" id="3.40.50.2300">
    <property type="match status" value="1"/>
</dbReference>
<dbReference type="GO" id="GO:0055085">
    <property type="term" value="P:transmembrane transport"/>
    <property type="evidence" value="ECO:0007669"/>
    <property type="project" value="UniProtKB-ARBA"/>
</dbReference>
<feature type="domain" description="HTH lacI-type" evidence="3">
    <location>
        <begin position="5"/>
        <end position="48"/>
    </location>
</feature>
<dbReference type="SMART" id="SM00354">
    <property type="entry name" value="HTH_LACI"/>
    <property type="match status" value="1"/>
</dbReference>
<dbReference type="InterPro" id="IPR028082">
    <property type="entry name" value="Peripla_BP_I"/>
</dbReference>
<dbReference type="CDD" id="cd06307">
    <property type="entry name" value="PBP1_sugar_binding"/>
    <property type="match status" value="1"/>
</dbReference>
<dbReference type="GO" id="GO:0030246">
    <property type="term" value="F:carbohydrate binding"/>
    <property type="evidence" value="ECO:0007669"/>
    <property type="project" value="TreeGrafter"/>
</dbReference>
<dbReference type="EMBL" id="BMLT01000007">
    <property type="protein sequence ID" value="GGO83725.1"/>
    <property type="molecule type" value="Genomic_DNA"/>
</dbReference>
<dbReference type="CDD" id="cd01392">
    <property type="entry name" value="HTH_LacI"/>
    <property type="match status" value="1"/>
</dbReference>
<dbReference type="Proteomes" id="UP000599578">
    <property type="component" value="Unassembled WGS sequence"/>
</dbReference>
<accession>A0A917ZIH5</accession>
<name>A0A917ZIH5_9GAMM</name>
<reference evidence="4 5" key="1">
    <citation type="journal article" date="2014" name="Int. J. Syst. Evol. Microbiol.">
        <title>Complete genome sequence of Corynebacterium casei LMG S-19264T (=DSM 44701T), isolated from a smear-ripened cheese.</title>
        <authorList>
            <consortium name="US DOE Joint Genome Institute (JGI-PGF)"/>
            <person name="Walter F."/>
            <person name="Albersmeier A."/>
            <person name="Kalinowski J."/>
            <person name="Ruckert C."/>
        </authorList>
    </citation>
    <scope>NUCLEOTIDE SEQUENCE [LARGE SCALE GENOMIC DNA]</scope>
    <source>
        <strain evidence="4 5">CGMCC 1.7286</strain>
    </source>
</reference>
<comment type="similarity">
    <text evidence="2">Belongs to the bacterial solute-binding protein 2 family.</text>
</comment>
<proteinExistence type="inferred from homology"/>
<evidence type="ECO:0000256" key="2">
    <source>
        <dbReference type="ARBA" id="ARBA00007639"/>
    </source>
</evidence>
<dbReference type="RefSeq" id="WP_188861257.1">
    <property type="nucleotide sequence ID" value="NZ_BMLT01000007.1"/>
</dbReference>
<keyword evidence="5" id="KW-1185">Reference proteome</keyword>
<evidence type="ECO:0000259" key="3">
    <source>
        <dbReference type="PROSITE" id="PS50932"/>
    </source>
</evidence>
<gene>
    <name evidence="4" type="ORF">GCM10011348_28140</name>
</gene>
<dbReference type="InterPro" id="IPR010982">
    <property type="entry name" value="Lambda_DNA-bd_dom_sf"/>
</dbReference>
<sequence length="337" mass="37330">MKQRPTLADVAKACGFSLSTVDRVLNARAPVRQATARRVFDAAAAIGYSVAEKAAPQPPETDQRRLGFLLLDPVQEFYQEFSDQLEAAIREAESPPDARFDYIRDRSPEAIAAQIRLLANDRDRLAVACYEHPLILEAIKEAENRDVRVTALLSPLSVVPTRAYIGLDNRRVGRTAAWGLTHLAPHPGKVGIFVGSHRFIGHELREMGFRSYCREHAPAIEVLEPLVNHDDPEQAYKGTRDLLQRYPDLCGIYVAGGGMEGVIQALYDAGAPPLGVVTQELTTTSRQALLDQRISLVIATPLRQLATDLIRQMCLDEAPQNSQQHTLPCMLYTPENC</sequence>
<dbReference type="InterPro" id="IPR050555">
    <property type="entry name" value="Bact_Solute-Bind_Prot2"/>
</dbReference>
<evidence type="ECO:0000313" key="4">
    <source>
        <dbReference type="EMBL" id="GGO83725.1"/>
    </source>
</evidence>
<dbReference type="SUPFAM" id="SSF53822">
    <property type="entry name" value="Periplasmic binding protein-like I"/>
    <property type="match status" value="1"/>
</dbReference>
<dbReference type="InterPro" id="IPR000843">
    <property type="entry name" value="HTH_LacI"/>
</dbReference>
<dbReference type="AlphaFoldDB" id="A0A917ZIH5"/>
<dbReference type="Gene3D" id="1.10.260.40">
    <property type="entry name" value="lambda repressor-like DNA-binding domains"/>
    <property type="match status" value="1"/>
</dbReference>
<protein>
    <submittedName>
        <fullName evidence="4">LacI family transcriptional regulator</fullName>
    </submittedName>
</protein>
<comment type="subcellular location">
    <subcellularLocation>
        <location evidence="1">Periplasm</location>
    </subcellularLocation>
</comment>
<dbReference type="GO" id="GO:0006355">
    <property type="term" value="P:regulation of DNA-templated transcription"/>
    <property type="evidence" value="ECO:0007669"/>
    <property type="project" value="InterPro"/>
</dbReference>
<dbReference type="SUPFAM" id="SSF47413">
    <property type="entry name" value="lambda repressor-like DNA-binding domains"/>
    <property type="match status" value="1"/>
</dbReference>
<dbReference type="GO" id="GO:0030288">
    <property type="term" value="C:outer membrane-bounded periplasmic space"/>
    <property type="evidence" value="ECO:0007669"/>
    <property type="project" value="TreeGrafter"/>
</dbReference>
<dbReference type="Pfam" id="PF13407">
    <property type="entry name" value="Peripla_BP_4"/>
    <property type="match status" value="1"/>
</dbReference>
<dbReference type="InterPro" id="IPR025997">
    <property type="entry name" value="SBP_2_dom"/>
</dbReference>